<reference evidence="2" key="1">
    <citation type="submission" date="2021-01" db="EMBL/GenBank/DDBJ databases">
        <title>Adiantum capillus-veneris genome.</title>
        <authorList>
            <person name="Fang Y."/>
            <person name="Liao Q."/>
        </authorList>
    </citation>
    <scope>NUCLEOTIDE SEQUENCE</scope>
    <source>
        <strain evidence="2">H3</strain>
        <tissue evidence="2">Leaf</tissue>
    </source>
</reference>
<dbReference type="InterPro" id="IPR036249">
    <property type="entry name" value="Thioredoxin-like_sf"/>
</dbReference>
<sequence>MEVAMEVVQTLSEPFYALHALTFLSYFMARHAATTSSSPLFLNYLLYRWRKCQSYEALVGDGLLYAKGVLMLLATLLDRRLAAWYLLLFTVIFLLCQQPPFKGLGNVIQMTPLQLENYLSEGTATRCWLIEFRAVWSPQCIRASRVFVNLSARYSTEDLYFGSVDIGRFPKASEAYGISLGVNIGELPTYILFQNGHEVVRLPPIDDIDGKKFSNPFSESALVQYFELDRRLIFDLDMNHSKK</sequence>
<dbReference type="OrthoDB" id="20229at2759"/>
<dbReference type="SUPFAM" id="SSF52833">
    <property type="entry name" value="Thioredoxin-like"/>
    <property type="match status" value="1"/>
</dbReference>
<keyword evidence="1" id="KW-0812">Transmembrane</keyword>
<evidence type="ECO:0000256" key="1">
    <source>
        <dbReference type="SAM" id="Phobius"/>
    </source>
</evidence>
<feature type="transmembrane region" description="Helical" evidence="1">
    <location>
        <begin position="83"/>
        <end position="101"/>
    </location>
</feature>
<evidence type="ECO:0000313" key="3">
    <source>
        <dbReference type="Proteomes" id="UP000886520"/>
    </source>
</evidence>
<evidence type="ECO:0000313" key="2">
    <source>
        <dbReference type="EMBL" id="KAI5074543.1"/>
    </source>
</evidence>
<keyword evidence="1" id="KW-0472">Membrane</keyword>
<comment type="caution">
    <text evidence="2">The sequence shown here is derived from an EMBL/GenBank/DDBJ whole genome shotgun (WGS) entry which is preliminary data.</text>
</comment>
<name>A0A9D4ZGE8_ADICA</name>
<keyword evidence="1" id="KW-1133">Transmembrane helix</keyword>
<accession>A0A9D4ZGE8</accession>
<keyword evidence="3" id="KW-1185">Reference proteome</keyword>
<gene>
    <name evidence="2" type="ORF">GOP47_0010504</name>
</gene>
<dbReference type="Proteomes" id="UP000886520">
    <property type="component" value="Chromosome 10"/>
</dbReference>
<evidence type="ECO:0008006" key="4">
    <source>
        <dbReference type="Google" id="ProtNLM"/>
    </source>
</evidence>
<organism evidence="2 3">
    <name type="scientific">Adiantum capillus-veneris</name>
    <name type="common">Maidenhair fern</name>
    <dbReference type="NCBI Taxonomy" id="13818"/>
    <lineage>
        <taxon>Eukaryota</taxon>
        <taxon>Viridiplantae</taxon>
        <taxon>Streptophyta</taxon>
        <taxon>Embryophyta</taxon>
        <taxon>Tracheophyta</taxon>
        <taxon>Polypodiopsida</taxon>
        <taxon>Polypodiidae</taxon>
        <taxon>Polypodiales</taxon>
        <taxon>Pteridineae</taxon>
        <taxon>Pteridaceae</taxon>
        <taxon>Vittarioideae</taxon>
        <taxon>Adiantum</taxon>
    </lineage>
</organism>
<dbReference type="EMBL" id="JABFUD020000010">
    <property type="protein sequence ID" value="KAI5074543.1"/>
    <property type="molecule type" value="Genomic_DNA"/>
</dbReference>
<dbReference type="Gene3D" id="3.40.30.10">
    <property type="entry name" value="Glutaredoxin"/>
    <property type="match status" value="1"/>
</dbReference>
<protein>
    <recommendedName>
        <fullName evidence="4">Thioredoxin domain-containing protein</fullName>
    </recommendedName>
</protein>
<dbReference type="AlphaFoldDB" id="A0A9D4ZGE8"/>
<proteinExistence type="predicted"/>